<feature type="transmembrane region" description="Helical" evidence="1">
    <location>
        <begin position="110"/>
        <end position="133"/>
    </location>
</feature>
<accession>A0A246F984</accession>
<name>A0A246F984_PSENT</name>
<dbReference type="Pfam" id="PF09933">
    <property type="entry name" value="DUF2165"/>
    <property type="match status" value="1"/>
</dbReference>
<dbReference type="InterPro" id="IPR018681">
    <property type="entry name" value="DUF2165_transmembrane"/>
</dbReference>
<dbReference type="AlphaFoldDB" id="A0A246F984"/>
<proteinExistence type="predicted"/>
<dbReference type="EMBL" id="NJBA01000003">
    <property type="protein sequence ID" value="OWP50876.1"/>
    <property type="molecule type" value="Genomic_DNA"/>
</dbReference>
<feature type="transmembrane region" description="Helical" evidence="1">
    <location>
        <begin position="69"/>
        <end position="90"/>
    </location>
</feature>
<feature type="transmembrane region" description="Helical" evidence="1">
    <location>
        <begin position="140"/>
        <end position="160"/>
    </location>
</feature>
<gene>
    <name evidence="2" type="ORF">CEG18_08335</name>
</gene>
<keyword evidence="1" id="KW-0472">Membrane</keyword>
<reference evidence="2 3" key="1">
    <citation type="submission" date="2017-06" db="EMBL/GenBank/DDBJ databases">
        <title>Draft genome of Pseudomonas nitroreducens DF05.</title>
        <authorList>
            <person name="Iyer R."/>
        </authorList>
    </citation>
    <scope>NUCLEOTIDE SEQUENCE [LARGE SCALE GENOMIC DNA]</scope>
    <source>
        <strain evidence="2 3">DF05</strain>
    </source>
</reference>
<evidence type="ECO:0008006" key="4">
    <source>
        <dbReference type="Google" id="ProtNLM"/>
    </source>
</evidence>
<comment type="caution">
    <text evidence="2">The sequence shown here is derived from an EMBL/GenBank/DDBJ whole genome shotgun (WGS) entry which is preliminary data.</text>
</comment>
<keyword evidence="1" id="KW-1133">Transmembrane helix</keyword>
<protein>
    <recommendedName>
        <fullName evidence="4">DUF2165 domain-containing protein</fullName>
    </recommendedName>
</protein>
<keyword evidence="1" id="KW-0812">Transmembrane</keyword>
<evidence type="ECO:0000313" key="2">
    <source>
        <dbReference type="EMBL" id="OWP50876.1"/>
    </source>
</evidence>
<dbReference type="eggNOG" id="ENOG503177N">
    <property type="taxonomic scope" value="Bacteria"/>
</dbReference>
<evidence type="ECO:0000313" key="3">
    <source>
        <dbReference type="Proteomes" id="UP000198145"/>
    </source>
</evidence>
<dbReference type="Proteomes" id="UP000198145">
    <property type="component" value="Unassembled WGS sequence"/>
</dbReference>
<feature type="transmembrane region" description="Helical" evidence="1">
    <location>
        <begin position="7"/>
        <end position="24"/>
    </location>
</feature>
<evidence type="ECO:0000256" key="1">
    <source>
        <dbReference type="SAM" id="Phobius"/>
    </source>
</evidence>
<dbReference type="RefSeq" id="WP_088417077.1">
    <property type="nucleotide sequence ID" value="NZ_NJBA01000003.1"/>
</dbReference>
<sequence length="161" mass="17412">MDTHLSLTIFLGVHTLGFSLWLSIALINNLHAFASSVGAIGATLSMAPLRQAPVIDTPLLARALADPRLARLALAFIVLLQMVAVATAWTGCYHLLLGEGLEPARAWLNLAASAALAFLFAMLLGGLWFGYWIRQEGLQLTHLLLVVWVLAGFVVLNGRWV</sequence>
<organism evidence="2 3">
    <name type="scientific">Pseudomonas nitroreducens</name>
    <dbReference type="NCBI Taxonomy" id="46680"/>
    <lineage>
        <taxon>Bacteria</taxon>
        <taxon>Pseudomonadati</taxon>
        <taxon>Pseudomonadota</taxon>
        <taxon>Gammaproteobacteria</taxon>
        <taxon>Pseudomonadales</taxon>
        <taxon>Pseudomonadaceae</taxon>
        <taxon>Pseudomonas</taxon>
    </lineage>
</organism>